<dbReference type="CDD" id="cd12913">
    <property type="entry name" value="PDC1_MCP_like"/>
    <property type="match status" value="1"/>
</dbReference>
<sequence>MIQFSSIRHQILLFGTASLLVVTIAIIGYGYLSNQSLRHEVHNSVLNQAKEQVIENINLSTQQEALKINAAFDHAMDIATSVAGGLFPEAPGLTRAQVNSMLKNLVENNHDILGIYTGWEADKFDGSDTFNTDNKYSQPDGKFAPYWTRSASGKIDIQPLSDFYTEKLTPTGIRNSEWYLCPMESRAPCVVDPASYKVQGVDTLLSSFVAPIIRNSSYVGMVGVDYSLNFLQQLATQAASNLYGGAARVIILSPRGLVSADSTNKDNISKVATNTDITGLMSARQKQQTSISDTSIIASKTFAVTGTNAQWEILIQVPKELALTKANEIVEQLETGFASNLNGQLLVGFVAALLGMLLIWFMSGSINRPIRELVDVVANLTQSGGDLTQEIKIKRSDETGQLAAHLNTFIANVRSIVSDVAKSMGELTLSSERNAGLSESGREQISKQQMEIEQVVTATNEMSSTAHSVSDNAQVTADSVSTTQESVSRGQEVVKANADGLQSLSEHVNHASNEIIDLEKQTESIGSILDVIRNISEQTNLLALNAAIEAARAGEQGRGFAVVADEVRVLATRTADSTDEIQQMIDSLRSKSKQAVNTMSQSKELSQTCLTHAKQAVFELDEVNNQSSKIQDMAHQIASAAEEQAAVTEEVNRNIVAINDAAESLAQGAVSAQEESSSSARLVDEVNEKINHFRY</sequence>
<dbReference type="CDD" id="cd06225">
    <property type="entry name" value="HAMP"/>
    <property type="match status" value="1"/>
</dbReference>
<keyword evidence="5" id="KW-0812">Transmembrane</keyword>
<proteinExistence type="inferred from homology"/>
<comment type="similarity">
    <text evidence="3">Belongs to the methyl-accepting chemotaxis (MCP) protein family.</text>
</comment>
<feature type="domain" description="HAMP" evidence="7">
    <location>
        <begin position="364"/>
        <end position="418"/>
    </location>
</feature>
<dbReference type="PROSITE" id="PS50111">
    <property type="entry name" value="CHEMOTAXIS_TRANSDUC_2"/>
    <property type="match status" value="1"/>
</dbReference>
<keyword evidence="9" id="KW-1185">Reference proteome</keyword>
<dbReference type="InterPro" id="IPR003660">
    <property type="entry name" value="HAMP_dom"/>
</dbReference>
<dbReference type="STRING" id="225848.Sps_02811"/>
<dbReference type="SMART" id="SM00283">
    <property type="entry name" value="MA"/>
    <property type="match status" value="1"/>
</dbReference>
<gene>
    <name evidence="8" type="ORF">Sps_02811</name>
</gene>
<dbReference type="PROSITE" id="PS50885">
    <property type="entry name" value="HAMP"/>
    <property type="match status" value="1"/>
</dbReference>
<evidence type="ECO:0000313" key="9">
    <source>
        <dbReference type="Proteomes" id="UP000189545"/>
    </source>
</evidence>
<evidence type="ECO:0000259" key="6">
    <source>
        <dbReference type="PROSITE" id="PS50111"/>
    </source>
</evidence>
<dbReference type="InterPro" id="IPR004089">
    <property type="entry name" value="MCPsignal_dom"/>
</dbReference>
<dbReference type="OrthoDB" id="2489132at2"/>
<dbReference type="CDD" id="cd11386">
    <property type="entry name" value="MCP_signal"/>
    <property type="match status" value="1"/>
</dbReference>
<feature type="transmembrane region" description="Helical" evidence="5">
    <location>
        <begin position="12"/>
        <end position="32"/>
    </location>
</feature>
<dbReference type="PANTHER" id="PTHR32089">
    <property type="entry name" value="METHYL-ACCEPTING CHEMOTAXIS PROTEIN MCPB"/>
    <property type="match status" value="1"/>
</dbReference>
<organism evidence="8 9">
    <name type="scientific">Shewanella psychrophila</name>
    <dbReference type="NCBI Taxonomy" id="225848"/>
    <lineage>
        <taxon>Bacteria</taxon>
        <taxon>Pseudomonadati</taxon>
        <taxon>Pseudomonadota</taxon>
        <taxon>Gammaproteobacteria</taxon>
        <taxon>Alteromonadales</taxon>
        <taxon>Shewanellaceae</taxon>
        <taxon>Shewanella</taxon>
    </lineage>
</organism>
<dbReference type="SUPFAM" id="SSF58104">
    <property type="entry name" value="Methyl-accepting chemotaxis protein (MCP) signaling domain"/>
    <property type="match status" value="1"/>
</dbReference>
<feature type="domain" description="Methyl-accepting transducer" evidence="6">
    <location>
        <begin position="423"/>
        <end position="659"/>
    </location>
</feature>
<dbReference type="InterPro" id="IPR004090">
    <property type="entry name" value="Chemotax_Me-accpt_rcpt"/>
</dbReference>
<dbReference type="KEGG" id="spsw:Sps_02811"/>
<dbReference type="GO" id="GO:0004888">
    <property type="term" value="F:transmembrane signaling receptor activity"/>
    <property type="evidence" value="ECO:0007669"/>
    <property type="project" value="InterPro"/>
</dbReference>
<dbReference type="Pfam" id="PF22673">
    <property type="entry name" value="MCP-like_PDC_1"/>
    <property type="match status" value="1"/>
</dbReference>
<dbReference type="GO" id="GO:0007165">
    <property type="term" value="P:signal transduction"/>
    <property type="evidence" value="ECO:0007669"/>
    <property type="project" value="UniProtKB-KW"/>
</dbReference>
<dbReference type="SMART" id="SM00304">
    <property type="entry name" value="HAMP"/>
    <property type="match status" value="1"/>
</dbReference>
<dbReference type="FunFam" id="1.10.287.950:FF:000001">
    <property type="entry name" value="Methyl-accepting chemotaxis sensory transducer"/>
    <property type="match status" value="1"/>
</dbReference>
<keyword evidence="5" id="KW-1133">Transmembrane helix</keyword>
<evidence type="ECO:0000256" key="3">
    <source>
        <dbReference type="ARBA" id="ARBA00029447"/>
    </source>
</evidence>
<evidence type="ECO:0000256" key="4">
    <source>
        <dbReference type="PROSITE-ProRule" id="PRU00284"/>
    </source>
</evidence>
<evidence type="ECO:0000256" key="1">
    <source>
        <dbReference type="ARBA" id="ARBA00004370"/>
    </source>
</evidence>
<dbReference type="GO" id="GO:0016020">
    <property type="term" value="C:membrane"/>
    <property type="evidence" value="ECO:0007669"/>
    <property type="project" value="UniProtKB-SubCell"/>
</dbReference>
<comment type="subcellular location">
    <subcellularLocation>
        <location evidence="1">Membrane</location>
    </subcellularLocation>
</comment>
<dbReference type="PANTHER" id="PTHR32089:SF120">
    <property type="entry name" value="METHYL-ACCEPTING CHEMOTAXIS PROTEIN TLPQ"/>
    <property type="match status" value="1"/>
</dbReference>
<dbReference type="Pfam" id="PF00015">
    <property type="entry name" value="MCPsignal"/>
    <property type="match status" value="1"/>
</dbReference>
<dbReference type="EMBL" id="CP014782">
    <property type="protein sequence ID" value="AQS37963.1"/>
    <property type="molecule type" value="Genomic_DNA"/>
</dbReference>
<dbReference type="Pfam" id="PF00672">
    <property type="entry name" value="HAMP"/>
    <property type="match status" value="1"/>
</dbReference>
<evidence type="ECO:0000256" key="5">
    <source>
        <dbReference type="SAM" id="Phobius"/>
    </source>
</evidence>
<keyword evidence="5" id="KW-0472">Membrane</keyword>
<accession>A0A1S6HR17</accession>
<dbReference type="RefSeq" id="WP_077753069.1">
    <property type="nucleotide sequence ID" value="NZ_CP014782.1"/>
</dbReference>
<evidence type="ECO:0000256" key="2">
    <source>
        <dbReference type="ARBA" id="ARBA00023224"/>
    </source>
</evidence>
<dbReference type="AlphaFoldDB" id="A0A1S6HR17"/>
<feature type="transmembrane region" description="Helical" evidence="5">
    <location>
        <begin position="341"/>
        <end position="361"/>
    </location>
</feature>
<keyword evidence="2 4" id="KW-0807">Transducer</keyword>
<evidence type="ECO:0000259" key="7">
    <source>
        <dbReference type="PROSITE" id="PS50885"/>
    </source>
</evidence>
<dbReference type="Proteomes" id="UP000189545">
    <property type="component" value="Chromosome"/>
</dbReference>
<evidence type="ECO:0000313" key="8">
    <source>
        <dbReference type="EMBL" id="AQS37963.1"/>
    </source>
</evidence>
<dbReference type="PRINTS" id="PR00260">
    <property type="entry name" value="CHEMTRNSDUCR"/>
</dbReference>
<protein>
    <submittedName>
        <fullName evidence="8">Methyl-accepting chemotaxis protein</fullName>
    </submittedName>
</protein>
<name>A0A1S6HR17_9GAMM</name>
<dbReference type="Gene3D" id="3.30.450.20">
    <property type="entry name" value="PAS domain"/>
    <property type="match status" value="1"/>
</dbReference>
<dbReference type="GO" id="GO:0006935">
    <property type="term" value="P:chemotaxis"/>
    <property type="evidence" value="ECO:0007669"/>
    <property type="project" value="InterPro"/>
</dbReference>
<reference evidence="8 9" key="1">
    <citation type="submission" date="2016-03" db="EMBL/GenBank/DDBJ databases">
        <title>Complete genome sequence of Shewanella psychrophila WP2, a deep sea bacterium isolated from west Pacific sediment.</title>
        <authorList>
            <person name="Xu G."/>
            <person name="Jian H."/>
        </authorList>
    </citation>
    <scope>NUCLEOTIDE SEQUENCE [LARGE SCALE GENOMIC DNA]</scope>
    <source>
        <strain evidence="8 9">WP2</strain>
    </source>
</reference>
<dbReference type="Gene3D" id="1.10.287.950">
    <property type="entry name" value="Methyl-accepting chemotaxis protein"/>
    <property type="match status" value="1"/>
</dbReference>